<evidence type="ECO:0000313" key="2">
    <source>
        <dbReference type="Proteomes" id="UP000244773"/>
    </source>
</evidence>
<evidence type="ECO:0000313" key="1">
    <source>
        <dbReference type="EMBL" id="AUF82694.1"/>
    </source>
</evidence>
<keyword evidence="2" id="KW-1185">Reference proteome</keyword>
<proteinExistence type="predicted"/>
<gene>
    <name evidence="1" type="ORF">TetV_612</name>
</gene>
<evidence type="ECO:0008006" key="3">
    <source>
        <dbReference type="Google" id="ProtNLM"/>
    </source>
</evidence>
<dbReference type="Proteomes" id="UP000244773">
    <property type="component" value="Segment"/>
</dbReference>
<dbReference type="Gene3D" id="3.90.550.10">
    <property type="entry name" value="Spore Coat Polysaccharide Biosynthesis Protein SpsA, Chain A"/>
    <property type="match status" value="1"/>
</dbReference>
<reference evidence="1" key="1">
    <citation type="journal article" date="2018" name="Virology">
        <title>A giant virus infecting green algae encodes key fermentation genes.</title>
        <authorList>
            <person name="Schvarcz C.R."/>
            <person name="Steward G.F."/>
        </authorList>
    </citation>
    <scope>NUCLEOTIDE SEQUENCE [LARGE SCALE GENOMIC DNA]</scope>
</reference>
<organism evidence="1">
    <name type="scientific">Tetraselmis virus 1</name>
    <dbReference type="NCBI Taxonomy" id="2060617"/>
    <lineage>
        <taxon>Viruses</taxon>
        <taxon>Varidnaviria</taxon>
        <taxon>Bamfordvirae</taxon>
        <taxon>Nucleocytoviricota</taxon>
        <taxon>Megaviricetes</taxon>
        <taxon>Imitervirales</taxon>
        <taxon>Allomimiviridae</taxon>
        <taxon>Oceanusvirus</taxon>
        <taxon>Oceanusvirus kaneohense</taxon>
    </lineage>
</organism>
<protein>
    <recommendedName>
        <fullName evidence="3">Nucleotide-diphospho-sugar transferase domain-containing protein</fullName>
    </recommendedName>
</protein>
<dbReference type="EMBL" id="KY322437">
    <property type="protein sequence ID" value="AUF82694.1"/>
    <property type="molecule type" value="Genomic_DNA"/>
</dbReference>
<name>A0A2P0VP62_9VIRU</name>
<accession>A0A2P0VP62</accession>
<dbReference type="InterPro" id="IPR029044">
    <property type="entry name" value="Nucleotide-diphossugar_trans"/>
</dbReference>
<sequence length="298" mass="34959">MHFFTSFTSAMYEVTGQLLLKSFLTYVPWGKITVHLEGSDISDLIVDERITYVHLDDDPWLQEWLKNNEDRIPVNMGGQCTKGLDKWNIKASKWFRKVVAIQNQYRNHTKDSEVMIWLDADLYFIKTVPEHHIRNVLSTNDFVYACGPTRKVKMGVESGFLIFRKNEKLTHLMDAIKNKFDRSHLIWNELPRWDDGYVLKVVLKEETKDNFNAQYHTLKSGAICYDMAPYKKTSMPCNPMTDCPMTPYFVHAKGFHRSCDVDGMNVLFEDDKSKNRRNYVKNSHKAVWKEINKLTLED</sequence>